<evidence type="ECO:0000313" key="2">
    <source>
        <dbReference type="EMBL" id="KAG7360431.1"/>
    </source>
</evidence>
<evidence type="ECO:0000256" key="1">
    <source>
        <dbReference type="SAM" id="MobiDB-lite"/>
    </source>
</evidence>
<sequence>MMYRKRGHDEEDDFGDLKDEKNAMIERANKVRRLDGSPSQLGRVNTHSSSKLNPSVQITAPFGLQSHTRATDDSVLTGVVPFAPAATFSGTTAGMEFHVNMLGSLQNTGGLSGPSSIGGGLSMDTFNLLNRNPEAFSNVARGCHSNSGNKFSGIGISEYLMCRNPIRSNPIAPKVFPPTNLQIQKSSTSALQHRSPNEECVLHQTSIASTLRQSLYLQNALSMRQQQAPSNLQVSLFSTSRASLTNTPHQFPSSLLLRQKQHLNVLDEEVLFDGLIIPMQRNFQQCQQHSRSILNFPASASEMSSTHIFSHTGELISPNVSTDIANKLQGVAGVQGTSSHDDKVLLPPPMLSRGYGRIEPISTSTDESSLSTFQCYARKQIEFFEALERDVSQGARGRNTPITLGQVGIRCRHCRNEAPACRGRAGVYFPTKYELVYQTAVNMTSIHLCLHCRKIPEDTRFKLLELRDQRSTAGGGKKYWAKAAESVGVIETNQGLRFRE</sequence>
<keyword evidence="3" id="KW-1185">Reference proteome</keyword>
<name>A0A9K3PV25_9STRA</name>
<comment type="caution">
    <text evidence="2">The sequence shown here is derived from an EMBL/GenBank/DDBJ whole genome shotgun (WGS) entry which is preliminary data.</text>
</comment>
<protein>
    <submittedName>
        <fullName evidence="2">Uncharacterized protein</fullName>
    </submittedName>
</protein>
<feature type="compositionally biased region" description="Polar residues" evidence="1">
    <location>
        <begin position="37"/>
        <end position="54"/>
    </location>
</feature>
<proteinExistence type="predicted"/>
<dbReference type="OrthoDB" id="45845at2759"/>
<organism evidence="2 3">
    <name type="scientific">Nitzschia inconspicua</name>
    <dbReference type="NCBI Taxonomy" id="303405"/>
    <lineage>
        <taxon>Eukaryota</taxon>
        <taxon>Sar</taxon>
        <taxon>Stramenopiles</taxon>
        <taxon>Ochrophyta</taxon>
        <taxon>Bacillariophyta</taxon>
        <taxon>Bacillariophyceae</taxon>
        <taxon>Bacillariophycidae</taxon>
        <taxon>Bacillariales</taxon>
        <taxon>Bacillariaceae</taxon>
        <taxon>Nitzschia</taxon>
    </lineage>
</organism>
<dbReference type="Proteomes" id="UP000693970">
    <property type="component" value="Unassembled WGS sequence"/>
</dbReference>
<evidence type="ECO:0000313" key="3">
    <source>
        <dbReference type="Proteomes" id="UP000693970"/>
    </source>
</evidence>
<dbReference type="EMBL" id="JAGRRH010000013">
    <property type="protein sequence ID" value="KAG7360431.1"/>
    <property type="molecule type" value="Genomic_DNA"/>
</dbReference>
<feature type="region of interest" description="Disordered" evidence="1">
    <location>
        <begin position="33"/>
        <end position="54"/>
    </location>
</feature>
<reference evidence="2" key="2">
    <citation type="submission" date="2021-04" db="EMBL/GenBank/DDBJ databases">
        <authorList>
            <person name="Podell S."/>
        </authorList>
    </citation>
    <scope>NUCLEOTIDE SEQUENCE</scope>
    <source>
        <strain evidence="2">Hildebrandi</strain>
    </source>
</reference>
<reference evidence="2" key="1">
    <citation type="journal article" date="2021" name="Sci. Rep.">
        <title>Diploid genomic architecture of Nitzschia inconspicua, an elite biomass production diatom.</title>
        <authorList>
            <person name="Oliver A."/>
            <person name="Podell S."/>
            <person name="Pinowska A."/>
            <person name="Traller J.C."/>
            <person name="Smith S.R."/>
            <person name="McClure R."/>
            <person name="Beliaev A."/>
            <person name="Bohutskyi P."/>
            <person name="Hill E.A."/>
            <person name="Rabines A."/>
            <person name="Zheng H."/>
            <person name="Allen L.Z."/>
            <person name="Kuo A."/>
            <person name="Grigoriev I.V."/>
            <person name="Allen A.E."/>
            <person name="Hazlebeck D."/>
            <person name="Allen E.E."/>
        </authorList>
    </citation>
    <scope>NUCLEOTIDE SEQUENCE</scope>
    <source>
        <strain evidence="2">Hildebrandi</strain>
    </source>
</reference>
<gene>
    <name evidence="2" type="ORF">IV203_035530</name>
</gene>
<accession>A0A9K3PV25</accession>
<dbReference type="AlphaFoldDB" id="A0A9K3PV25"/>